<evidence type="ECO:0000313" key="1">
    <source>
        <dbReference type="EMBL" id="KAG8654832.1"/>
    </source>
</evidence>
<sequence>MCLCMLEPWVYIWFLSSSSSCFGLADVRSCSKGLLFGLNIRFKPFFFSFFFGVFIVAPLSPAGVTMQEAAPVLSGSSSGQVLGFGSRGSRWASVGFLFSFFS</sequence>
<keyword evidence="2" id="KW-1185">Reference proteome</keyword>
<accession>A0ACB7HQD9</accession>
<organism evidence="1 2">
    <name type="scientific">Manihot esculenta</name>
    <name type="common">Cassava</name>
    <name type="synonym">Jatropha manihot</name>
    <dbReference type="NCBI Taxonomy" id="3983"/>
    <lineage>
        <taxon>Eukaryota</taxon>
        <taxon>Viridiplantae</taxon>
        <taxon>Streptophyta</taxon>
        <taxon>Embryophyta</taxon>
        <taxon>Tracheophyta</taxon>
        <taxon>Spermatophyta</taxon>
        <taxon>Magnoliopsida</taxon>
        <taxon>eudicotyledons</taxon>
        <taxon>Gunneridae</taxon>
        <taxon>Pentapetalae</taxon>
        <taxon>rosids</taxon>
        <taxon>fabids</taxon>
        <taxon>Malpighiales</taxon>
        <taxon>Euphorbiaceae</taxon>
        <taxon>Crotonoideae</taxon>
        <taxon>Manihoteae</taxon>
        <taxon>Manihot</taxon>
    </lineage>
</organism>
<comment type="caution">
    <text evidence="1">The sequence shown here is derived from an EMBL/GenBank/DDBJ whole genome shotgun (WGS) entry which is preliminary data.</text>
</comment>
<name>A0ACB7HQD9_MANES</name>
<gene>
    <name evidence="1" type="ORF">MANES_05G184350v8</name>
</gene>
<protein>
    <submittedName>
        <fullName evidence="1">Uncharacterized protein</fullName>
    </submittedName>
</protein>
<dbReference type="Proteomes" id="UP000091857">
    <property type="component" value="Chromosome 5"/>
</dbReference>
<reference evidence="2" key="1">
    <citation type="journal article" date="2016" name="Nat. Biotechnol.">
        <title>Sequencing wild and cultivated cassava and related species reveals extensive interspecific hybridization and genetic diversity.</title>
        <authorList>
            <person name="Bredeson J.V."/>
            <person name="Lyons J.B."/>
            <person name="Prochnik S.E."/>
            <person name="Wu G.A."/>
            <person name="Ha C.M."/>
            <person name="Edsinger-Gonzales E."/>
            <person name="Grimwood J."/>
            <person name="Schmutz J."/>
            <person name="Rabbi I.Y."/>
            <person name="Egesi C."/>
            <person name="Nauluvula P."/>
            <person name="Lebot V."/>
            <person name="Ndunguru J."/>
            <person name="Mkamilo G."/>
            <person name="Bart R.S."/>
            <person name="Setter T.L."/>
            <person name="Gleadow R.M."/>
            <person name="Kulakow P."/>
            <person name="Ferguson M.E."/>
            <person name="Rounsley S."/>
            <person name="Rokhsar D.S."/>
        </authorList>
    </citation>
    <scope>NUCLEOTIDE SEQUENCE [LARGE SCALE GENOMIC DNA]</scope>
    <source>
        <strain evidence="2">cv. AM560-2</strain>
    </source>
</reference>
<evidence type="ECO:0000313" key="2">
    <source>
        <dbReference type="Proteomes" id="UP000091857"/>
    </source>
</evidence>
<proteinExistence type="predicted"/>
<dbReference type="EMBL" id="CM004391">
    <property type="protein sequence ID" value="KAG8654832.1"/>
    <property type="molecule type" value="Genomic_DNA"/>
</dbReference>